<feature type="region of interest" description="Disordered" evidence="1">
    <location>
        <begin position="120"/>
        <end position="142"/>
    </location>
</feature>
<keyword evidence="2" id="KW-0732">Signal</keyword>
<organism evidence="3 4">
    <name type="scientific">Scheffersomyces stipitis (strain ATCC 58785 / CBS 6054 / NBRC 10063 / NRRL Y-11545)</name>
    <name type="common">Yeast</name>
    <name type="synonym">Pichia stipitis</name>
    <dbReference type="NCBI Taxonomy" id="322104"/>
    <lineage>
        <taxon>Eukaryota</taxon>
        <taxon>Fungi</taxon>
        <taxon>Dikarya</taxon>
        <taxon>Ascomycota</taxon>
        <taxon>Saccharomycotina</taxon>
        <taxon>Pichiomycetes</taxon>
        <taxon>Debaryomycetaceae</taxon>
        <taxon>Scheffersomyces</taxon>
    </lineage>
</organism>
<dbReference type="HOGENOM" id="CLU_1579108_0_0_1"/>
<feature type="signal peptide" evidence="2">
    <location>
        <begin position="1"/>
        <end position="18"/>
    </location>
</feature>
<dbReference type="KEGG" id="pic:PICST_30871"/>
<dbReference type="AlphaFoldDB" id="A3LRZ9"/>
<sequence length="169" mass="18580">MRPAYLFSFLLSIVAVAALTDLNFEKLKIKNFQLKLSPTCGSAACQKAAKAMEKCGFDNSVGDISKCLCKYSDEEFFTPISNCICEDIGDGTNTAQDYRDVFCDEETLNATTLYVEGYGTTSSSPRLGSATRSTTGSTPTRTTTTIGDDAIHLRVNFFNPLYFLVMFFI</sequence>
<dbReference type="GeneID" id="4838298"/>
<proteinExistence type="predicted"/>
<keyword evidence="4" id="KW-1185">Reference proteome</keyword>
<evidence type="ECO:0008006" key="5">
    <source>
        <dbReference type="Google" id="ProtNLM"/>
    </source>
</evidence>
<protein>
    <recommendedName>
        <fullName evidence="5">Extracellular membrane protein CFEM domain-containing protein</fullName>
    </recommendedName>
</protein>
<reference evidence="3 4" key="1">
    <citation type="journal article" date="2007" name="Nat. Biotechnol.">
        <title>Genome sequence of the lignocellulose-bioconverting and xylose-fermenting yeast Pichia stipitis.</title>
        <authorList>
            <person name="Jeffries T.W."/>
            <person name="Grigoriev I.V."/>
            <person name="Grimwood J."/>
            <person name="Laplaza J.M."/>
            <person name="Aerts A."/>
            <person name="Salamov A."/>
            <person name="Schmutz J."/>
            <person name="Lindquist E."/>
            <person name="Dehal P."/>
            <person name="Shapiro H."/>
            <person name="Jin Y.S."/>
            <person name="Passoth V."/>
            <person name="Richardson P.M."/>
        </authorList>
    </citation>
    <scope>NUCLEOTIDE SEQUENCE [LARGE SCALE GENOMIC DNA]</scope>
    <source>
        <strain evidence="4">ATCC 58785 / CBS 6054 / NBRC 10063 / NRRL Y-11545</strain>
    </source>
</reference>
<accession>A3LRZ9</accession>
<gene>
    <name evidence="3" type="ORF">PICST_30871</name>
</gene>
<evidence type="ECO:0000256" key="2">
    <source>
        <dbReference type="SAM" id="SignalP"/>
    </source>
</evidence>
<name>A3LRZ9_PICST</name>
<evidence type="ECO:0000256" key="1">
    <source>
        <dbReference type="SAM" id="MobiDB-lite"/>
    </source>
</evidence>
<dbReference type="Proteomes" id="UP000002258">
    <property type="component" value="Chromosome 3"/>
</dbReference>
<feature type="chain" id="PRO_5002655733" description="Extracellular membrane protein CFEM domain-containing protein" evidence="2">
    <location>
        <begin position="19"/>
        <end position="169"/>
    </location>
</feature>
<evidence type="ECO:0000313" key="4">
    <source>
        <dbReference type="Proteomes" id="UP000002258"/>
    </source>
</evidence>
<dbReference type="EMBL" id="CP000497">
    <property type="protein sequence ID" value="ABN65822.2"/>
    <property type="molecule type" value="Genomic_DNA"/>
</dbReference>
<dbReference type="RefSeq" id="XP_001383851.2">
    <property type="nucleotide sequence ID" value="XM_001383814.1"/>
</dbReference>
<dbReference type="InParanoid" id="A3LRZ9"/>
<feature type="compositionally biased region" description="Low complexity" evidence="1">
    <location>
        <begin position="130"/>
        <end position="142"/>
    </location>
</feature>
<evidence type="ECO:0000313" key="3">
    <source>
        <dbReference type="EMBL" id="ABN65822.2"/>
    </source>
</evidence>